<dbReference type="AlphaFoldDB" id="A0A1I5E5V8"/>
<keyword evidence="2" id="KW-0472">Membrane</keyword>
<dbReference type="Proteomes" id="UP000199614">
    <property type="component" value="Unassembled WGS sequence"/>
</dbReference>
<feature type="transmembrane region" description="Helical" evidence="2">
    <location>
        <begin position="66"/>
        <end position="84"/>
    </location>
</feature>
<reference evidence="3 4" key="1">
    <citation type="submission" date="2016-10" db="EMBL/GenBank/DDBJ databases">
        <authorList>
            <person name="de Groot N.N."/>
        </authorList>
    </citation>
    <scope>NUCLEOTIDE SEQUENCE [LARGE SCALE GENOMIC DNA]</scope>
    <source>
        <strain evidence="3 4">CGMCC 4.1877</strain>
    </source>
</reference>
<evidence type="ECO:0000256" key="1">
    <source>
        <dbReference type="SAM" id="MobiDB-lite"/>
    </source>
</evidence>
<proteinExistence type="predicted"/>
<sequence length="148" mass="14716">MRTVPGVLVGVVGACVAVALLGTGFGITRQAMTRYDLTLMPVGALMLLAGGAVVGVLVGLARRSRWVPGAAGAVLLVAGAYALVDPLWAYDLGRGVGDLVATQLATVLAGVLLAGTVAAGRPRDGREPGPAAPHPSWGAPPPSGPIVH</sequence>
<dbReference type="STRING" id="260086.SAMN05216207_102939"/>
<name>A0A1I5E5V8_PSUAM</name>
<protein>
    <submittedName>
        <fullName evidence="3">Uncharacterized protein</fullName>
    </submittedName>
</protein>
<keyword evidence="2" id="KW-1133">Transmembrane helix</keyword>
<dbReference type="EMBL" id="FOUY01000029">
    <property type="protein sequence ID" value="SFO06884.1"/>
    <property type="molecule type" value="Genomic_DNA"/>
</dbReference>
<keyword evidence="2" id="KW-0812">Transmembrane</keyword>
<gene>
    <name evidence="3" type="ORF">SAMN05216207_102939</name>
</gene>
<organism evidence="3 4">
    <name type="scientific">Pseudonocardia ammonioxydans</name>
    <dbReference type="NCBI Taxonomy" id="260086"/>
    <lineage>
        <taxon>Bacteria</taxon>
        <taxon>Bacillati</taxon>
        <taxon>Actinomycetota</taxon>
        <taxon>Actinomycetes</taxon>
        <taxon>Pseudonocardiales</taxon>
        <taxon>Pseudonocardiaceae</taxon>
        <taxon>Pseudonocardia</taxon>
    </lineage>
</organism>
<feature type="transmembrane region" description="Helical" evidence="2">
    <location>
        <begin position="7"/>
        <end position="27"/>
    </location>
</feature>
<evidence type="ECO:0000256" key="2">
    <source>
        <dbReference type="SAM" id="Phobius"/>
    </source>
</evidence>
<evidence type="ECO:0000313" key="4">
    <source>
        <dbReference type="Proteomes" id="UP000199614"/>
    </source>
</evidence>
<dbReference type="PROSITE" id="PS51257">
    <property type="entry name" value="PROKAR_LIPOPROTEIN"/>
    <property type="match status" value="1"/>
</dbReference>
<keyword evidence="4" id="KW-1185">Reference proteome</keyword>
<accession>A0A1I5E5V8</accession>
<feature type="transmembrane region" description="Helical" evidence="2">
    <location>
        <begin position="39"/>
        <end position="59"/>
    </location>
</feature>
<evidence type="ECO:0000313" key="3">
    <source>
        <dbReference type="EMBL" id="SFO06884.1"/>
    </source>
</evidence>
<feature type="transmembrane region" description="Helical" evidence="2">
    <location>
        <begin position="99"/>
        <end position="119"/>
    </location>
</feature>
<feature type="region of interest" description="Disordered" evidence="1">
    <location>
        <begin position="120"/>
        <end position="148"/>
    </location>
</feature>
<dbReference type="RefSeq" id="WP_093349754.1">
    <property type="nucleotide sequence ID" value="NZ_FOUY01000029.1"/>
</dbReference>
<feature type="compositionally biased region" description="Pro residues" evidence="1">
    <location>
        <begin position="130"/>
        <end position="148"/>
    </location>
</feature>